<keyword evidence="3 4" id="KW-0413">Isomerase</keyword>
<dbReference type="Pfam" id="PF00842">
    <property type="entry name" value="Ala_racemase_C"/>
    <property type="match status" value="1"/>
</dbReference>
<dbReference type="InterPro" id="IPR004101">
    <property type="entry name" value="Mur_ligase_C"/>
</dbReference>
<dbReference type="NCBIfam" id="TIGR00492">
    <property type="entry name" value="alr"/>
    <property type="match status" value="1"/>
</dbReference>
<dbReference type="KEGG" id="rca:Rcas_1898"/>
<dbReference type="EMBL" id="CP000804">
    <property type="protein sequence ID" value="ABU57988.1"/>
    <property type="molecule type" value="Genomic_DNA"/>
</dbReference>
<name>A7NKG8_ROSCS</name>
<dbReference type="InterPro" id="IPR013221">
    <property type="entry name" value="Mur_ligase_cen"/>
</dbReference>
<dbReference type="Pfam" id="PF01168">
    <property type="entry name" value="Ala_racemase_N"/>
    <property type="match status" value="1"/>
</dbReference>
<evidence type="ECO:0000256" key="3">
    <source>
        <dbReference type="ARBA" id="ARBA00023235"/>
    </source>
</evidence>
<feature type="binding site" evidence="4 6">
    <location>
        <position position="789"/>
    </location>
    <ligand>
        <name>substrate</name>
    </ligand>
</feature>
<dbReference type="SUPFAM" id="SSF63418">
    <property type="entry name" value="MurE/MurF N-terminal domain"/>
    <property type="match status" value="1"/>
</dbReference>
<dbReference type="GO" id="GO:0030632">
    <property type="term" value="P:D-alanine biosynthetic process"/>
    <property type="evidence" value="ECO:0007669"/>
    <property type="project" value="UniProtKB-UniRule"/>
</dbReference>
<evidence type="ECO:0000256" key="1">
    <source>
        <dbReference type="ARBA" id="ARBA00001933"/>
    </source>
</evidence>
<dbReference type="FunFam" id="3.20.20.10:FF:000002">
    <property type="entry name" value="Alanine racemase"/>
    <property type="match status" value="1"/>
</dbReference>
<dbReference type="Gene3D" id="3.40.1390.10">
    <property type="entry name" value="MurE/MurF, N-terminal domain"/>
    <property type="match status" value="1"/>
</dbReference>
<feature type="active site" description="Proton acceptor; specific for D-alanine" evidence="4">
    <location>
        <position position="516"/>
    </location>
</feature>
<gene>
    <name evidence="8" type="ordered locus">Rcas_1898</name>
</gene>
<comment type="cofactor">
    <cofactor evidence="1 4 5">
        <name>pyridoxal 5'-phosphate</name>
        <dbReference type="ChEBI" id="CHEBI:597326"/>
    </cofactor>
</comment>
<dbReference type="Pfam" id="PF02875">
    <property type="entry name" value="Mur_ligase_C"/>
    <property type="match status" value="1"/>
</dbReference>
<dbReference type="InterPro" id="IPR001608">
    <property type="entry name" value="Ala_racemase_N"/>
</dbReference>
<dbReference type="CDD" id="cd00430">
    <property type="entry name" value="PLPDE_III_AR"/>
    <property type="match status" value="1"/>
</dbReference>
<dbReference type="PANTHER" id="PTHR30511:SF0">
    <property type="entry name" value="ALANINE RACEMASE, CATABOLIC-RELATED"/>
    <property type="match status" value="1"/>
</dbReference>
<evidence type="ECO:0000313" key="9">
    <source>
        <dbReference type="Proteomes" id="UP000000263"/>
    </source>
</evidence>
<dbReference type="Pfam" id="PF08245">
    <property type="entry name" value="Mur_ligase_M"/>
    <property type="match status" value="1"/>
</dbReference>
<dbReference type="InterPro" id="IPR009006">
    <property type="entry name" value="Ala_racemase/Decarboxylase_C"/>
</dbReference>
<evidence type="ECO:0000256" key="4">
    <source>
        <dbReference type="HAMAP-Rule" id="MF_01201"/>
    </source>
</evidence>
<evidence type="ECO:0000256" key="2">
    <source>
        <dbReference type="ARBA" id="ARBA00022898"/>
    </source>
</evidence>
<dbReference type="SUPFAM" id="SSF53623">
    <property type="entry name" value="MurD-like peptide ligases, catalytic domain"/>
    <property type="match status" value="1"/>
</dbReference>
<dbReference type="SUPFAM" id="SSF53244">
    <property type="entry name" value="MurD-like peptide ligases, peptide-binding domain"/>
    <property type="match status" value="1"/>
</dbReference>
<dbReference type="SMART" id="SM01005">
    <property type="entry name" value="Ala_racemase_C"/>
    <property type="match status" value="1"/>
</dbReference>
<dbReference type="InterPro" id="IPR020622">
    <property type="entry name" value="Ala_racemase_pyridoxalP-BS"/>
</dbReference>
<dbReference type="GO" id="GO:0008784">
    <property type="term" value="F:alanine racemase activity"/>
    <property type="evidence" value="ECO:0007669"/>
    <property type="project" value="UniProtKB-UniRule"/>
</dbReference>
<dbReference type="HAMAP" id="MF_01201">
    <property type="entry name" value="Ala_racemase"/>
    <property type="match status" value="1"/>
</dbReference>
<dbReference type="Gene3D" id="2.40.37.10">
    <property type="entry name" value="Lyase, Ornithine Decarboxylase, Chain A, domain 1"/>
    <property type="match status" value="1"/>
</dbReference>
<dbReference type="STRING" id="383372.Rcas_1898"/>
<dbReference type="InterPro" id="IPR011079">
    <property type="entry name" value="Ala_racemase_C"/>
</dbReference>
<dbReference type="eggNOG" id="COG0787">
    <property type="taxonomic scope" value="Bacteria"/>
</dbReference>
<dbReference type="InterPro" id="IPR000821">
    <property type="entry name" value="Ala_racemase"/>
</dbReference>
<protein>
    <recommendedName>
        <fullName evidence="4">Alanine racemase</fullName>
        <ecNumber evidence="4">5.1.1.1</ecNumber>
    </recommendedName>
</protein>
<sequence length="849" mass="88182">MIHTGMIDLDDLLAVGGRLTAPPVTRRFTGFSYDSRLTGVGELFLALRTPRDDGHAYITDALASGAAGIVCATPPTESANATVIIADDPALLAARWAAVRLRQVAPLVVGVTGSVGKTSTTRAIAAVLAGIAPTFRSRRSFNSLIGLPVSLARLQDDHRFAVLEYGTAYPGELRRLTTLFPPQIAVVTSASPMRLSAFGSVAGLTREFGALVEALPADGWAVLNGDDPTVAALRAVTLAQVLTFGAGGGCDLRAETLRFGLDGTQVRLSYGGASVDAAIPLLGEPAVGAALAAVGVGLACGMSLEQAAARLAHIEPPAGRLRPHPARNGAILLDDTVGAEPAAMLAALRTLAALPARRRIAVLGDLPADSDDPRNEKNVCTAIGTLAAQVADVLIWKGDAGTSVIHAARQIRPDLPATIVHTIAAALEAVPSDTGEGDLILVCGGAAARLERLVAALVAPSVNVAQALVRQDAGWRAARIADPARPTWVRVDLDAIRDNVRALRAIAGVPLMAVLKADAYGHGAVRAARAALAGGAMALAVATLGEARTLREAGIGAPILALGYTPPWQVAQAARLGIVLTVFDPDTARACAAAAAIGLNVTMHVEVDTGMARTGVSVEELGPFLRLLTDLPGVRVEGLYTHFADADAADLSAAEAQLRRFCATLDAITSAGLRPPIVHAANSAALLRLPGARFDMVRPGIACYGLAPSPHTPLPPTLRPALSFHAEVAQVRDLPPGAPVSYGGTFVTRRASRIATIPVGYADGLRRAPAWREVLVRRRRAPIVGRICMDYAMIDVTDIPGVRRGDQVTLIGSQGDERLTADEIAGWLGTISYDVVATILPRVPREVGE</sequence>
<evidence type="ECO:0000256" key="6">
    <source>
        <dbReference type="PIRSR" id="PIRSR600821-52"/>
    </source>
</evidence>
<dbReference type="eggNOG" id="COG0770">
    <property type="taxonomic scope" value="Bacteria"/>
</dbReference>
<dbReference type="Gene3D" id="3.20.20.10">
    <property type="entry name" value="Alanine racemase"/>
    <property type="match status" value="1"/>
</dbReference>
<dbReference type="InterPro" id="IPR035911">
    <property type="entry name" value="MurE/MurF_N"/>
</dbReference>
<comment type="function">
    <text evidence="4">Catalyzes the interconversion of L-alanine and D-alanine. May also act on other amino acids.</text>
</comment>
<dbReference type="GO" id="GO:0005524">
    <property type="term" value="F:ATP binding"/>
    <property type="evidence" value="ECO:0007669"/>
    <property type="project" value="InterPro"/>
</dbReference>
<dbReference type="GO" id="GO:0005829">
    <property type="term" value="C:cytosol"/>
    <property type="evidence" value="ECO:0007669"/>
    <property type="project" value="TreeGrafter"/>
</dbReference>
<dbReference type="Proteomes" id="UP000000263">
    <property type="component" value="Chromosome"/>
</dbReference>
<feature type="active site" description="Proton acceptor; specific for L-alanine" evidence="4">
    <location>
        <position position="742"/>
    </location>
</feature>
<feature type="modified residue" description="N6-(pyridoxal phosphate)lysine" evidence="4 5">
    <location>
        <position position="516"/>
    </location>
</feature>
<dbReference type="Gene3D" id="3.40.1190.10">
    <property type="entry name" value="Mur-like, catalytic domain"/>
    <property type="match status" value="1"/>
</dbReference>
<comment type="pathway">
    <text evidence="4">Amino-acid biosynthesis; D-alanine biosynthesis; D-alanine from L-alanine: step 1/1.</text>
</comment>
<dbReference type="InterPro" id="IPR036565">
    <property type="entry name" value="Mur-like_cat_sf"/>
</dbReference>
<reference evidence="8 9" key="1">
    <citation type="submission" date="2007-08" db="EMBL/GenBank/DDBJ databases">
        <title>Complete sequence of Roseiflexus castenholzii DSM 13941.</title>
        <authorList>
            <consortium name="US DOE Joint Genome Institute"/>
            <person name="Copeland A."/>
            <person name="Lucas S."/>
            <person name="Lapidus A."/>
            <person name="Barry K."/>
            <person name="Glavina del Rio T."/>
            <person name="Dalin E."/>
            <person name="Tice H."/>
            <person name="Pitluck S."/>
            <person name="Thompson L.S."/>
            <person name="Brettin T."/>
            <person name="Bruce D."/>
            <person name="Detter J.C."/>
            <person name="Han C."/>
            <person name="Tapia R."/>
            <person name="Schmutz J."/>
            <person name="Larimer F."/>
            <person name="Land M."/>
            <person name="Hauser L."/>
            <person name="Kyrpides N."/>
            <person name="Mikhailova N."/>
            <person name="Bryant D.A."/>
            <person name="Hanada S."/>
            <person name="Tsukatani Y."/>
            <person name="Richardson P."/>
        </authorList>
    </citation>
    <scope>NUCLEOTIDE SEQUENCE [LARGE SCALE GENOMIC DNA]</scope>
    <source>
        <strain evidence="9">DSM 13941 / HLO8</strain>
    </source>
</reference>
<evidence type="ECO:0000259" key="7">
    <source>
        <dbReference type="SMART" id="SM01005"/>
    </source>
</evidence>
<dbReference type="Gene3D" id="3.90.190.20">
    <property type="entry name" value="Mur ligase, C-terminal domain"/>
    <property type="match status" value="1"/>
</dbReference>
<evidence type="ECO:0000313" key="8">
    <source>
        <dbReference type="EMBL" id="ABU57988.1"/>
    </source>
</evidence>
<keyword evidence="9" id="KW-1185">Reference proteome</keyword>
<dbReference type="UniPathway" id="UPA00042">
    <property type="reaction ID" value="UER00497"/>
</dbReference>
<dbReference type="EC" id="5.1.1.1" evidence="4"/>
<organism evidence="8 9">
    <name type="scientific">Roseiflexus castenholzii (strain DSM 13941 / HLO8)</name>
    <dbReference type="NCBI Taxonomy" id="383372"/>
    <lineage>
        <taxon>Bacteria</taxon>
        <taxon>Bacillati</taxon>
        <taxon>Chloroflexota</taxon>
        <taxon>Chloroflexia</taxon>
        <taxon>Chloroflexales</taxon>
        <taxon>Roseiflexineae</taxon>
        <taxon>Roseiflexaceae</taxon>
        <taxon>Roseiflexus</taxon>
    </lineage>
</organism>
<evidence type="ECO:0000256" key="5">
    <source>
        <dbReference type="PIRSR" id="PIRSR600821-50"/>
    </source>
</evidence>
<accession>A7NKG8</accession>
<dbReference type="InterPro" id="IPR029066">
    <property type="entry name" value="PLP-binding_barrel"/>
</dbReference>
<comment type="similarity">
    <text evidence="4">Belongs to the alanine racemase family.</text>
</comment>
<dbReference type="PRINTS" id="PR00992">
    <property type="entry name" value="ALARACEMASE"/>
</dbReference>
<dbReference type="SUPFAM" id="SSF51419">
    <property type="entry name" value="PLP-binding barrel"/>
    <property type="match status" value="1"/>
</dbReference>
<keyword evidence="2 4" id="KW-0663">Pyridoxal phosphate</keyword>
<dbReference type="InterPro" id="IPR036615">
    <property type="entry name" value="Mur_ligase_C_dom_sf"/>
</dbReference>
<feature type="binding site" evidence="4 6">
    <location>
        <position position="613"/>
    </location>
    <ligand>
        <name>substrate</name>
    </ligand>
</feature>
<dbReference type="GO" id="GO:0016881">
    <property type="term" value="F:acid-amino acid ligase activity"/>
    <property type="evidence" value="ECO:0007669"/>
    <property type="project" value="InterPro"/>
</dbReference>
<comment type="catalytic activity">
    <reaction evidence="4">
        <text>L-alanine = D-alanine</text>
        <dbReference type="Rhea" id="RHEA:20249"/>
        <dbReference type="ChEBI" id="CHEBI:57416"/>
        <dbReference type="ChEBI" id="CHEBI:57972"/>
        <dbReference type="EC" id="5.1.1.1"/>
    </reaction>
</comment>
<dbReference type="GO" id="GO:0030170">
    <property type="term" value="F:pyridoxal phosphate binding"/>
    <property type="evidence" value="ECO:0007669"/>
    <property type="project" value="UniProtKB-UniRule"/>
</dbReference>
<dbReference type="PROSITE" id="PS00395">
    <property type="entry name" value="ALANINE_RACEMASE"/>
    <property type="match status" value="1"/>
</dbReference>
<dbReference type="HOGENOM" id="CLU_335825_0_0_0"/>
<dbReference type="AlphaFoldDB" id="A7NKG8"/>
<dbReference type="PANTHER" id="PTHR30511">
    <property type="entry name" value="ALANINE RACEMASE"/>
    <property type="match status" value="1"/>
</dbReference>
<feature type="domain" description="Alanine racemase C-terminal" evidence="7">
    <location>
        <begin position="721"/>
        <end position="848"/>
    </location>
</feature>
<proteinExistence type="inferred from homology"/>
<dbReference type="SUPFAM" id="SSF50621">
    <property type="entry name" value="Alanine racemase C-terminal domain-like"/>
    <property type="match status" value="1"/>
</dbReference>